<evidence type="ECO:0000256" key="9">
    <source>
        <dbReference type="SAM" id="Phobius"/>
    </source>
</evidence>
<dbReference type="PANTHER" id="PTHR31998">
    <property type="entry name" value="K(+)-INSENSITIVE PYROPHOSPHATE-ENERGIZED PROTON PUMP"/>
    <property type="match status" value="1"/>
</dbReference>
<dbReference type="GO" id="GO:0004427">
    <property type="term" value="F:inorganic diphosphate phosphatase activity"/>
    <property type="evidence" value="ECO:0007669"/>
    <property type="project" value="UniProtKB-EC"/>
</dbReference>
<gene>
    <name evidence="10" type="ORF">B1A_02926</name>
</gene>
<comment type="caution">
    <text evidence="10">The sequence shown here is derived from an EMBL/GenBank/DDBJ whole genome shotgun (WGS) entry which is preliminary data.</text>
</comment>
<feature type="non-terminal residue" evidence="10">
    <location>
        <position position="173"/>
    </location>
</feature>
<keyword evidence="3 9" id="KW-0812">Transmembrane</keyword>
<keyword evidence="7" id="KW-0406">Ion transport</keyword>
<dbReference type="GO" id="GO:0016020">
    <property type="term" value="C:membrane"/>
    <property type="evidence" value="ECO:0007669"/>
    <property type="project" value="InterPro"/>
</dbReference>
<dbReference type="GO" id="GO:0012505">
    <property type="term" value="C:endomembrane system"/>
    <property type="evidence" value="ECO:0007669"/>
    <property type="project" value="UniProtKB-SubCell"/>
</dbReference>
<reference evidence="10" key="2">
    <citation type="journal article" date="2014" name="ISME J.">
        <title>Microbial stratification in low pH oxic and suboxic macroscopic growths along an acid mine drainage.</title>
        <authorList>
            <person name="Mendez-Garcia C."/>
            <person name="Mesa V."/>
            <person name="Sprenger R.R."/>
            <person name="Richter M."/>
            <person name="Diez M.S."/>
            <person name="Solano J."/>
            <person name="Bargiela R."/>
            <person name="Golyshina O.V."/>
            <person name="Manteca A."/>
            <person name="Ramos J.L."/>
            <person name="Gallego J.R."/>
            <person name="Llorente I."/>
            <person name="Martins Dos Santos V.A."/>
            <person name="Jensen O.N."/>
            <person name="Pelaez A.I."/>
            <person name="Sanchez J."/>
            <person name="Ferrer M."/>
        </authorList>
    </citation>
    <scope>NUCLEOTIDE SEQUENCE</scope>
</reference>
<keyword evidence="5" id="KW-1278">Translocase</keyword>
<evidence type="ECO:0000256" key="5">
    <source>
        <dbReference type="ARBA" id="ARBA00022967"/>
    </source>
</evidence>
<dbReference type="EC" id="3.6.1.1" evidence="10"/>
<keyword evidence="2" id="KW-0813">Transport</keyword>
<keyword evidence="8 9" id="KW-0472">Membrane</keyword>
<dbReference type="AlphaFoldDB" id="T1BX21"/>
<name>T1BX21_9ZZZZ</name>
<dbReference type="InterPro" id="IPR004131">
    <property type="entry name" value="PPase-energised_H-pump"/>
</dbReference>
<accession>T1BX21</accession>
<keyword evidence="6 9" id="KW-1133">Transmembrane helix</keyword>
<sequence>GNKVMGALYRGVWVNAILALVGFYFATEHFLGDIKYFYAAILGVAVTLALMYITDYYTSGRFKPTLGISSASQTGHATNIIAGFAVALKSTGWPVIVISVGVLGAYSIAGIYGIGVAAMALVSMAGMIVTLDSFGPITDNAGGIAEMADMPESVRAVTDPLDAVGNTTKAVTK</sequence>
<evidence type="ECO:0000256" key="4">
    <source>
        <dbReference type="ARBA" id="ARBA00022842"/>
    </source>
</evidence>
<evidence type="ECO:0000256" key="2">
    <source>
        <dbReference type="ARBA" id="ARBA00022448"/>
    </source>
</evidence>
<protein>
    <submittedName>
        <fullName evidence="10">Inorganic H+ pyrophosphatase</fullName>
        <ecNumber evidence="10">3.6.1.1</ecNumber>
    </submittedName>
</protein>
<evidence type="ECO:0000256" key="7">
    <source>
        <dbReference type="ARBA" id="ARBA00023065"/>
    </source>
</evidence>
<evidence type="ECO:0000256" key="8">
    <source>
        <dbReference type="ARBA" id="ARBA00023136"/>
    </source>
</evidence>
<keyword evidence="4" id="KW-0460">Magnesium</keyword>
<proteinExistence type="predicted"/>
<dbReference type="Pfam" id="PF03030">
    <property type="entry name" value="H_PPase"/>
    <property type="match status" value="1"/>
</dbReference>
<keyword evidence="10" id="KW-0378">Hydrolase</keyword>
<reference evidence="10" key="1">
    <citation type="submission" date="2013-08" db="EMBL/GenBank/DDBJ databases">
        <authorList>
            <person name="Mendez C."/>
            <person name="Richter M."/>
            <person name="Ferrer M."/>
            <person name="Sanchez J."/>
        </authorList>
    </citation>
    <scope>NUCLEOTIDE SEQUENCE</scope>
</reference>
<feature type="transmembrane region" description="Helical" evidence="9">
    <location>
        <begin position="37"/>
        <end position="58"/>
    </location>
</feature>
<comment type="subcellular location">
    <subcellularLocation>
        <location evidence="1">Endomembrane system</location>
        <topology evidence="1">Multi-pass membrane protein</topology>
    </subcellularLocation>
</comment>
<feature type="transmembrane region" description="Helical" evidence="9">
    <location>
        <begin position="7"/>
        <end position="25"/>
    </location>
</feature>
<feature type="non-terminal residue" evidence="10">
    <location>
        <position position="1"/>
    </location>
</feature>
<evidence type="ECO:0000256" key="6">
    <source>
        <dbReference type="ARBA" id="ARBA00022989"/>
    </source>
</evidence>
<organism evidence="10">
    <name type="scientific">mine drainage metagenome</name>
    <dbReference type="NCBI Taxonomy" id="410659"/>
    <lineage>
        <taxon>unclassified sequences</taxon>
        <taxon>metagenomes</taxon>
        <taxon>ecological metagenomes</taxon>
    </lineage>
</organism>
<dbReference type="GO" id="GO:0009678">
    <property type="term" value="F:diphosphate hydrolysis-driven proton transmembrane transporter activity"/>
    <property type="evidence" value="ECO:0007669"/>
    <property type="project" value="InterPro"/>
</dbReference>
<evidence type="ECO:0000256" key="1">
    <source>
        <dbReference type="ARBA" id="ARBA00004127"/>
    </source>
</evidence>
<evidence type="ECO:0000313" key="10">
    <source>
        <dbReference type="EMBL" id="EQD77516.1"/>
    </source>
</evidence>
<dbReference type="EMBL" id="AUZX01002156">
    <property type="protein sequence ID" value="EQD77516.1"/>
    <property type="molecule type" value="Genomic_DNA"/>
</dbReference>
<evidence type="ECO:0000256" key="3">
    <source>
        <dbReference type="ARBA" id="ARBA00022692"/>
    </source>
</evidence>